<dbReference type="GeneTree" id="ENSGT00950000182930"/>
<evidence type="ECO:0000313" key="8">
    <source>
        <dbReference type="Proteomes" id="UP000261360"/>
    </source>
</evidence>
<evidence type="ECO:0000256" key="5">
    <source>
        <dbReference type="SAM" id="SignalP"/>
    </source>
</evidence>
<feature type="compositionally biased region" description="Pro residues" evidence="4">
    <location>
        <begin position="277"/>
        <end position="290"/>
    </location>
</feature>
<dbReference type="PANTHER" id="PTHR13814:SF16">
    <property type="entry name" value="CYSTATIN"/>
    <property type="match status" value="1"/>
</dbReference>
<dbReference type="AlphaFoldDB" id="A0A3B4XMK2"/>
<dbReference type="GO" id="GO:0004869">
    <property type="term" value="F:cysteine-type endopeptidase inhibitor activity"/>
    <property type="evidence" value="ECO:0007669"/>
    <property type="project" value="InterPro"/>
</dbReference>
<evidence type="ECO:0000313" key="7">
    <source>
        <dbReference type="Ensembl" id="ENSSLDP00000016940.1"/>
    </source>
</evidence>
<keyword evidence="8" id="KW-1185">Reference proteome</keyword>
<dbReference type="RefSeq" id="XP_023264648.1">
    <property type="nucleotide sequence ID" value="XM_023408880.1"/>
</dbReference>
<dbReference type="STRING" id="1841481.ENSSLDP00000016940"/>
<dbReference type="PANTHER" id="PTHR13814">
    <property type="entry name" value="FETUIN"/>
    <property type="match status" value="1"/>
</dbReference>
<evidence type="ECO:0000256" key="1">
    <source>
        <dbReference type="ARBA" id="ARBA00022729"/>
    </source>
</evidence>
<dbReference type="Proteomes" id="UP000261360">
    <property type="component" value="Unplaced"/>
</dbReference>
<evidence type="ECO:0000256" key="4">
    <source>
        <dbReference type="SAM" id="MobiDB-lite"/>
    </source>
</evidence>
<evidence type="ECO:0000256" key="3">
    <source>
        <dbReference type="ARBA" id="ARBA00023180"/>
    </source>
</evidence>
<dbReference type="GeneID" id="111656954"/>
<name>A0A3B4XMK2_SERLL</name>
<sequence length="366" mass="40185">MKRLIVLTLLSSALLLCSAAPALERVTCTGENTAAGGRMAVRHINEHHHHGYKFQLDRVYGVMGTGGGDRCNLHLELGLLETDCHVVNPKHFEDCNLRSDADWEVMANCTVGISIISGNAKIVDYNCITRRVKTNMEMAMIYADLPILVPLNDSDGLKSVHEAVKKFNQNTTNQHYYILQEVGRIKSGYMMVGGMFFSAQFVVVETHCPMGSRILPEACKPLCPDRAHHAYCRSFYSMENGLGDVECDFYPPVNTTALAPGEPEPVCRPPHPAHHPGLPPYHGPSAPPPHAGGRPPHGHGHGHPPHIGGRPPRPHGLPDYTGPHTGQIPPPFNHCDTPLINSDPAVHPICPWHLPYNRPQPRPSQS</sequence>
<dbReference type="Pfam" id="PF00031">
    <property type="entry name" value="Cystatin"/>
    <property type="match status" value="1"/>
</dbReference>
<dbReference type="Ensembl" id="ENSSLDT00000017542.1">
    <property type="protein sequence ID" value="ENSSLDP00000016940.1"/>
    <property type="gene ID" value="ENSSLDG00000013401.1"/>
</dbReference>
<protein>
    <submittedName>
        <fullName evidence="7">Antihemorrhagic factor cHLP-B-like</fullName>
    </submittedName>
</protein>
<organism evidence="7 8">
    <name type="scientific">Seriola lalandi dorsalis</name>
    <dbReference type="NCBI Taxonomy" id="1841481"/>
    <lineage>
        <taxon>Eukaryota</taxon>
        <taxon>Metazoa</taxon>
        <taxon>Chordata</taxon>
        <taxon>Craniata</taxon>
        <taxon>Vertebrata</taxon>
        <taxon>Euteleostomi</taxon>
        <taxon>Actinopterygii</taxon>
        <taxon>Neopterygii</taxon>
        <taxon>Teleostei</taxon>
        <taxon>Neoteleostei</taxon>
        <taxon>Acanthomorphata</taxon>
        <taxon>Carangaria</taxon>
        <taxon>Carangiformes</taxon>
        <taxon>Carangidae</taxon>
        <taxon>Seriola</taxon>
    </lineage>
</organism>
<proteinExistence type="predicted"/>
<dbReference type="KEGG" id="slal:111656954"/>
<dbReference type="GO" id="GO:0005576">
    <property type="term" value="C:extracellular region"/>
    <property type="evidence" value="ECO:0007669"/>
    <property type="project" value="TreeGrafter"/>
</dbReference>
<feature type="domain" description="Cystatin" evidence="6">
    <location>
        <begin position="150"/>
        <end position="222"/>
    </location>
</feature>
<evidence type="ECO:0000256" key="2">
    <source>
        <dbReference type="ARBA" id="ARBA00023157"/>
    </source>
</evidence>
<dbReference type="SUPFAM" id="SSF54403">
    <property type="entry name" value="Cystatin/monellin"/>
    <property type="match status" value="2"/>
</dbReference>
<feature type="chain" id="PRO_5017188876" evidence="5">
    <location>
        <begin position="20"/>
        <end position="366"/>
    </location>
</feature>
<dbReference type="InterPro" id="IPR050735">
    <property type="entry name" value="Kininogen_Fetuin_HRG"/>
</dbReference>
<dbReference type="CTD" id="569558"/>
<dbReference type="InterPro" id="IPR000010">
    <property type="entry name" value="Cystatin_dom"/>
</dbReference>
<feature type="signal peptide" evidence="5">
    <location>
        <begin position="1"/>
        <end position="19"/>
    </location>
</feature>
<reference evidence="7" key="2">
    <citation type="submission" date="2025-09" db="UniProtKB">
        <authorList>
            <consortium name="Ensembl"/>
        </authorList>
    </citation>
    <scope>IDENTIFICATION</scope>
</reference>
<accession>A0A3B4XMK2</accession>
<dbReference type="Gene3D" id="3.10.450.10">
    <property type="match status" value="2"/>
</dbReference>
<keyword evidence="2" id="KW-1015">Disulfide bond</keyword>
<dbReference type="OrthoDB" id="8780871at2759"/>
<reference evidence="7" key="1">
    <citation type="submission" date="2025-08" db="UniProtKB">
        <authorList>
            <consortium name="Ensembl"/>
        </authorList>
    </citation>
    <scope>IDENTIFICATION</scope>
</reference>
<dbReference type="InterPro" id="IPR046350">
    <property type="entry name" value="Cystatin_sf"/>
</dbReference>
<keyword evidence="3" id="KW-0325">Glycoprotein</keyword>
<keyword evidence="1 5" id="KW-0732">Signal</keyword>
<evidence type="ECO:0000259" key="6">
    <source>
        <dbReference type="Pfam" id="PF00031"/>
    </source>
</evidence>
<feature type="region of interest" description="Disordered" evidence="4">
    <location>
        <begin position="261"/>
        <end position="339"/>
    </location>
</feature>